<evidence type="ECO:0000256" key="1">
    <source>
        <dbReference type="ARBA" id="ARBA00001946"/>
    </source>
</evidence>
<dbReference type="PANTHER" id="PTHR43046:SF13">
    <property type="entry name" value="NUDIX HYDROLASE DOMAIN-CONTAINING PROTEIN"/>
    <property type="match status" value="1"/>
</dbReference>
<comment type="cofactor">
    <cofactor evidence="1">
        <name>Mg(2+)</name>
        <dbReference type="ChEBI" id="CHEBI:18420"/>
    </cofactor>
</comment>
<feature type="domain" description="Nudix hydrolase" evidence="3">
    <location>
        <begin position="34"/>
        <end position="190"/>
    </location>
</feature>
<dbReference type="Proteomes" id="UP000191901">
    <property type="component" value="Chromosome"/>
</dbReference>
<dbReference type="InterPro" id="IPR000086">
    <property type="entry name" value="NUDIX_hydrolase_dom"/>
</dbReference>
<dbReference type="PANTHER" id="PTHR43046">
    <property type="entry name" value="GDP-MANNOSE MANNOSYL HYDROLASE"/>
    <property type="match status" value="1"/>
</dbReference>
<dbReference type="Gene3D" id="3.90.79.10">
    <property type="entry name" value="Nucleoside Triphosphate Pyrophosphohydrolase"/>
    <property type="match status" value="1"/>
</dbReference>
<dbReference type="Pfam" id="PF00293">
    <property type="entry name" value="NUDIX"/>
    <property type="match status" value="1"/>
</dbReference>
<keyword evidence="5" id="KW-1185">Reference proteome</keyword>
<dbReference type="GO" id="GO:0016787">
    <property type="term" value="F:hydrolase activity"/>
    <property type="evidence" value="ECO:0007669"/>
    <property type="project" value="UniProtKB-KW"/>
</dbReference>
<evidence type="ECO:0000313" key="5">
    <source>
        <dbReference type="Proteomes" id="UP000191901"/>
    </source>
</evidence>
<keyword evidence="2" id="KW-0378">Hydrolase</keyword>
<dbReference type="SUPFAM" id="SSF55811">
    <property type="entry name" value="Nudix"/>
    <property type="match status" value="1"/>
</dbReference>
<evidence type="ECO:0000256" key="2">
    <source>
        <dbReference type="ARBA" id="ARBA00022801"/>
    </source>
</evidence>
<dbReference type="OrthoDB" id="9804442at2"/>
<accession>A0A1Z3HPQ3</accession>
<evidence type="ECO:0000313" key="4">
    <source>
        <dbReference type="EMBL" id="ASC72283.1"/>
    </source>
</evidence>
<dbReference type="InterPro" id="IPR015797">
    <property type="entry name" value="NUDIX_hydrolase-like_dom_sf"/>
</dbReference>
<reference evidence="4 5" key="1">
    <citation type="journal article" date="2016" name="Biochim. Biophys. Acta">
        <title>Characterization of red-shifted phycobilisomes isolated from the chlorophyll f-containing cyanobacterium Halomicronema hongdechloris.</title>
        <authorList>
            <person name="Li Y."/>
            <person name="Lin Y."/>
            <person name="Garvey C.J."/>
            <person name="Birch D."/>
            <person name="Corkery R.W."/>
            <person name="Loughlin P.C."/>
            <person name="Scheer H."/>
            <person name="Willows R.D."/>
            <person name="Chen M."/>
        </authorList>
    </citation>
    <scope>NUCLEOTIDE SEQUENCE [LARGE SCALE GENOMIC DNA]</scope>
    <source>
        <strain evidence="4 5">C2206</strain>
    </source>
</reference>
<dbReference type="PROSITE" id="PS51462">
    <property type="entry name" value="NUDIX"/>
    <property type="match status" value="1"/>
</dbReference>
<proteinExistence type="predicted"/>
<dbReference type="AlphaFoldDB" id="A0A1Z3HPQ3"/>
<protein>
    <recommendedName>
        <fullName evidence="3">Nudix hydrolase domain-containing protein</fullName>
    </recommendedName>
</protein>
<gene>
    <name evidence="4" type="ORF">XM38_032390</name>
</gene>
<organism evidence="4 5">
    <name type="scientific">Halomicronema hongdechloris C2206</name>
    <dbReference type="NCBI Taxonomy" id="1641165"/>
    <lineage>
        <taxon>Bacteria</taxon>
        <taxon>Bacillati</taxon>
        <taxon>Cyanobacteriota</taxon>
        <taxon>Cyanophyceae</taxon>
        <taxon>Nodosilineales</taxon>
        <taxon>Nodosilineaceae</taxon>
        <taxon>Halomicronema</taxon>
    </lineage>
</organism>
<sequence>MAQRQDLDAGVGVPHFVEDSSQSNSDSPYLPDQDYYRALQALVITCVDVLLVHADRVLLGRRHQPPRLGWWVLGGRMHVGESPLVAVQRKLNQEAGLWLARERFHYLGAYSSHFSGVAQKPAQEQAPPWQHPGLHSVNLTYFATLCDAERQAITLTPQEYAGANWFSLSSVEADLRAQIPTPLSTMDLYLNHILKDLRSYLGLR</sequence>
<dbReference type="RefSeq" id="WP_080804883.1">
    <property type="nucleotide sequence ID" value="NZ_CP021983.2"/>
</dbReference>
<name>A0A1Z3HPQ3_9CYAN</name>
<dbReference type="KEGG" id="hhg:XM38_032390"/>
<dbReference type="EMBL" id="CP021983">
    <property type="protein sequence ID" value="ASC72283.1"/>
    <property type="molecule type" value="Genomic_DNA"/>
</dbReference>
<evidence type="ECO:0000259" key="3">
    <source>
        <dbReference type="PROSITE" id="PS51462"/>
    </source>
</evidence>